<dbReference type="GO" id="GO:0043772">
    <property type="term" value="F:acyl-phosphate glycerol-3-phosphate acyltransferase activity"/>
    <property type="evidence" value="ECO:0007669"/>
    <property type="project" value="UniProtKB-UniRule"/>
</dbReference>
<keyword evidence="7 10" id="KW-0472">Membrane</keyword>
<dbReference type="OrthoDB" id="9777124at2"/>
<keyword evidence="2 10" id="KW-0444">Lipid biosynthesis</keyword>
<dbReference type="PANTHER" id="PTHR30309:SF0">
    <property type="entry name" value="GLYCEROL-3-PHOSPHATE ACYLTRANSFERASE-RELATED"/>
    <property type="match status" value="1"/>
</dbReference>
<evidence type="ECO:0000256" key="7">
    <source>
        <dbReference type="ARBA" id="ARBA00023136"/>
    </source>
</evidence>
<gene>
    <name evidence="10 11" type="primary">plsY</name>
    <name evidence="11" type="ORF">GHNINEIG_01928</name>
</gene>
<dbReference type="SMART" id="SM01207">
    <property type="entry name" value="G3P_acyltransf"/>
    <property type="match status" value="1"/>
</dbReference>
<keyword evidence="5 10" id="KW-1133">Transmembrane helix</keyword>
<reference evidence="11 12" key="1">
    <citation type="submission" date="2018-08" db="EMBL/GenBank/DDBJ databases">
        <title>Horizontal acquisition of hydrogen conversion ability and other habitat adaptations in Hydrogenovibrio crunogenus strains.</title>
        <authorList>
            <person name="Gonnella G."/>
            <person name="Adam N."/>
            <person name="Perner M."/>
        </authorList>
    </citation>
    <scope>NUCLEOTIDE SEQUENCE [LARGE SCALE GENOMIC DNA]</scope>
    <source>
        <strain evidence="11 12">SP-41</strain>
    </source>
</reference>
<evidence type="ECO:0000256" key="5">
    <source>
        <dbReference type="ARBA" id="ARBA00022989"/>
    </source>
</evidence>
<evidence type="ECO:0000256" key="8">
    <source>
        <dbReference type="ARBA" id="ARBA00023209"/>
    </source>
</evidence>
<sequence length="201" mass="21126">MVGLSEIELAGIAGAYFLGSLSSAIIVCRLMGLGDPRQEGSGNPGATNVKRLYGSKPAAITLLGDMLKGVVPVALANMAGWSPLAVILVGFASFIGHLYPIFFGFRGGKGVATMLGVMFGLSLPIGAAVAGTWLFVAKVLKISSLSALIATALAPLYIYLLADGNMAWVSVTAIMTLILFWRHRSNIERLLKGEEDLIKKS</sequence>
<dbReference type="NCBIfam" id="TIGR00023">
    <property type="entry name" value="glycerol-3-phosphate 1-O-acyltransferase PlsY"/>
    <property type="match status" value="1"/>
</dbReference>
<dbReference type="GO" id="GO:0005886">
    <property type="term" value="C:plasma membrane"/>
    <property type="evidence" value="ECO:0007669"/>
    <property type="project" value="UniProtKB-SubCell"/>
</dbReference>
<dbReference type="InterPro" id="IPR003811">
    <property type="entry name" value="G3P_acylTferase_PlsY"/>
</dbReference>
<dbReference type="UniPathway" id="UPA00085"/>
<feature type="transmembrane region" description="Helical" evidence="10">
    <location>
        <begin position="84"/>
        <end position="105"/>
    </location>
</feature>
<comment type="catalytic activity">
    <reaction evidence="10">
        <text>an acyl phosphate + sn-glycerol 3-phosphate = a 1-acyl-sn-glycero-3-phosphate + phosphate</text>
        <dbReference type="Rhea" id="RHEA:34075"/>
        <dbReference type="ChEBI" id="CHEBI:43474"/>
        <dbReference type="ChEBI" id="CHEBI:57597"/>
        <dbReference type="ChEBI" id="CHEBI:57970"/>
        <dbReference type="ChEBI" id="CHEBI:59918"/>
        <dbReference type="EC" id="2.3.1.275"/>
    </reaction>
</comment>
<dbReference type="EMBL" id="CP032096">
    <property type="protein sequence ID" value="QBZ83860.1"/>
    <property type="molecule type" value="Genomic_DNA"/>
</dbReference>
<evidence type="ECO:0000256" key="2">
    <source>
        <dbReference type="ARBA" id="ARBA00022516"/>
    </source>
</evidence>
<keyword evidence="11" id="KW-0012">Acyltransferase</keyword>
<dbReference type="RefSeq" id="WP_135796444.1">
    <property type="nucleotide sequence ID" value="NZ_CP032096.1"/>
</dbReference>
<dbReference type="HAMAP" id="MF_01043">
    <property type="entry name" value="PlsY"/>
    <property type="match status" value="1"/>
</dbReference>
<evidence type="ECO:0000313" key="11">
    <source>
        <dbReference type="EMBL" id="QBZ83860.1"/>
    </source>
</evidence>
<feature type="transmembrane region" description="Helical" evidence="10">
    <location>
        <begin position="12"/>
        <end position="32"/>
    </location>
</feature>
<evidence type="ECO:0000256" key="4">
    <source>
        <dbReference type="ARBA" id="ARBA00022692"/>
    </source>
</evidence>
<keyword evidence="1 10" id="KW-1003">Cell membrane</keyword>
<keyword evidence="9 10" id="KW-1208">Phospholipid metabolism</keyword>
<evidence type="ECO:0000256" key="9">
    <source>
        <dbReference type="ARBA" id="ARBA00023264"/>
    </source>
</evidence>
<keyword evidence="12" id="KW-1185">Reference proteome</keyword>
<dbReference type="GO" id="GO:0008654">
    <property type="term" value="P:phospholipid biosynthetic process"/>
    <property type="evidence" value="ECO:0007669"/>
    <property type="project" value="UniProtKB-UniRule"/>
</dbReference>
<feature type="transmembrane region" description="Helical" evidence="10">
    <location>
        <begin position="111"/>
        <end position="135"/>
    </location>
</feature>
<evidence type="ECO:0000313" key="12">
    <source>
        <dbReference type="Proteomes" id="UP000296201"/>
    </source>
</evidence>
<accession>A0A4P7P135</accession>
<protein>
    <recommendedName>
        <fullName evidence="10">Glycerol-3-phosphate acyltransferase</fullName>
    </recommendedName>
    <alternativeName>
        <fullName evidence="10">Acyl-PO4 G3P acyltransferase</fullName>
    </alternativeName>
    <alternativeName>
        <fullName evidence="10">Acyl-phosphate--glycerol-3-phosphate acyltransferase</fullName>
    </alternativeName>
    <alternativeName>
        <fullName evidence="10">G3P acyltransferase</fullName>
        <shortName evidence="10">GPAT</shortName>
        <ecNumber evidence="10">2.3.1.275</ecNumber>
    </alternativeName>
    <alternativeName>
        <fullName evidence="10">Lysophosphatidic acid synthase</fullName>
        <shortName evidence="10">LPA synthase</shortName>
    </alternativeName>
</protein>
<keyword evidence="8 10" id="KW-0594">Phospholipid biosynthesis</keyword>
<evidence type="ECO:0000256" key="3">
    <source>
        <dbReference type="ARBA" id="ARBA00022679"/>
    </source>
</evidence>
<feature type="transmembrane region" description="Helical" evidence="10">
    <location>
        <begin position="166"/>
        <end position="182"/>
    </location>
</feature>
<dbReference type="AlphaFoldDB" id="A0A4P7P135"/>
<organism evidence="11 12">
    <name type="scientific">Hydrogenovibrio crunogenus</name>
    <dbReference type="NCBI Taxonomy" id="39765"/>
    <lineage>
        <taxon>Bacteria</taxon>
        <taxon>Pseudomonadati</taxon>
        <taxon>Pseudomonadota</taxon>
        <taxon>Gammaproteobacteria</taxon>
        <taxon>Thiotrichales</taxon>
        <taxon>Piscirickettsiaceae</taxon>
        <taxon>Hydrogenovibrio</taxon>
    </lineage>
</organism>
<keyword evidence="3 10" id="KW-0808">Transferase</keyword>
<comment type="pathway">
    <text evidence="10">Lipid metabolism; phospholipid metabolism.</text>
</comment>
<comment type="subunit">
    <text evidence="10">Probably interacts with PlsX.</text>
</comment>
<dbReference type="EC" id="2.3.1.275" evidence="10"/>
<comment type="similarity">
    <text evidence="10">Belongs to the PlsY family.</text>
</comment>
<dbReference type="PANTHER" id="PTHR30309">
    <property type="entry name" value="INNER MEMBRANE PROTEIN YGIH"/>
    <property type="match status" value="1"/>
</dbReference>
<dbReference type="Proteomes" id="UP000296201">
    <property type="component" value="Chromosome"/>
</dbReference>
<proteinExistence type="inferred from homology"/>
<keyword evidence="6 10" id="KW-0443">Lipid metabolism</keyword>
<evidence type="ECO:0000256" key="1">
    <source>
        <dbReference type="ARBA" id="ARBA00022475"/>
    </source>
</evidence>
<comment type="subcellular location">
    <subcellularLocation>
        <location evidence="10">Cell membrane</location>
        <topology evidence="10">Multi-pass membrane protein</topology>
    </subcellularLocation>
</comment>
<name>A0A4P7P135_9GAMM</name>
<comment type="function">
    <text evidence="10">Catalyzes the transfer of an acyl group from acyl-phosphate (acyl-PO(4)) to glycerol-3-phosphate (G3P) to form lysophosphatidic acid (LPA). This enzyme utilizes acyl-phosphate as fatty acyl donor, but not acyl-CoA or acyl-ACP.</text>
</comment>
<keyword evidence="4 10" id="KW-0812">Transmembrane</keyword>
<feature type="transmembrane region" description="Helical" evidence="10">
    <location>
        <begin position="142"/>
        <end position="160"/>
    </location>
</feature>
<dbReference type="Pfam" id="PF02660">
    <property type="entry name" value="G3P_acyltransf"/>
    <property type="match status" value="1"/>
</dbReference>
<evidence type="ECO:0000256" key="10">
    <source>
        <dbReference type="HAMAP-Rule" id="MF_01043"/>
    </source>
</evidence>
<evidence type="ECO:0000256" key="6">
    <source>
        <dbReference type="ARBA" id="ARBA00023098"/>
    </source>
</evidence>